<accession>A0ABP7VI82</accession>
<reference evidence="2" key="1">
    <citation type="journal article" date="2019" name="Int. J. Syst. Evol. Microbiol.">
        <title>The Global Catalogue of Microorganisms (GCM) 10K type strain sequencing project: providing services to taxonomists for standard genome sequencing and annotation.</title>
        <authorList>
            <consortium name="The Broad Institute Genomics Platform"/>
            <consortium name="The Broad Institute Genome Sequencing Center for Infectious Disease"/>
            <person name="Wu L."/>
            <person name="Ma J."/>
        </authorList>
    </citation>
    <scope>NUCLEOTIDE SEQUENCE [LARGE SCALE GENOMIC DNA]</scope>
    <source>
        <strain evidence="2">JCM 16702</strain>
    </source>
</reference>
<name>A0ABP7VI82_9ACTN</name>
<gene>
    <name evidence="1" type="ORF">GCM10022214_23210</name>
</gene>
<comment type="caution">
    <text evidence="1">The sequence shown here is derived from an EMBL/GenBank/DDBJ whole genome shotgun (WGS) entry which is preliminary data.</text>
</comment>
<organism evidence="1 2">
    <name type="scientific">Actinomadura miaoliensis</name>
    <dbReference type="NCBI Taxonomy" id="430685"/>
    <lineage>
        <taxon>Bacteria</taxon>
        <taxon>Bacillati</taxon>
        <taxon>Actinomycetota</taxon>
        <taxon>Actinomycetes</taxon>
        <taxon>Streptosporangiales</taxon>
        <taxon>Thermomonosporaceae</taxon>
        <taxon>Actinomadura</taxon>
    </lineage>
</organism>
<protein>
    <submittedName>
        <fullName evidence="1">Uncharacterized protein</fullName>
    </submittedName>
</protein>
<evidence type="ECO:0000313" key="1">
    <source>
        <dbReference type="EMBL" id="GAA4067803.1"/>
    </source>
</evidence>
<dbReference type="Proteomes" id="UP001500683">
    <property type="component" value="Unassembled WGS sequence"/>
</dbReference>
<evidence type="ECO:0000313" key="2">
    <source>
        <dbReference type="Proteomes" id="UP001500683"/>
    </source>
</evidence>
<keyword evidence="2" id="KW-1185">Reference proteome</keyword>
<dbReference type="RefSeq" id="WP_344945024.1">
    <property type="nucleotide sequence ID" value="NZ_BAAAZG010000012.1"/>
</dbReference>
<dbReference type="EMBL" id="BAAAZG010000012">
    <property type="protein sequence ID" value="GAA4067803.1"/>
    <property type="molecule type" value="Genomic_DNA"/>
</dbReference>
<proteinExistence type="predicted"/>
<sequence length="303" mass="33804">MTRGTAARGRRQRPANARAAADGMKLHRRVLRLDGRDHTVIGLRPGTAARFSTNLFHGTWHVLSDGHGARLLGRLLWGLAYQARPGTLIVIDRPFLTSTPFDADPADPIVLVPGWATPFGPDAAGDLKARLPLASAPDGTVRWRTHGLDRALDDIRAWFEADSPYWSPDRGGVERLRGLIVVRPQDRVTARTWAVLSGRMHAPRRHSRHAYLGPWNHGHTGEIQIFPDFRRKVSLARLARAQVLEGLRLEETQTPGLTLDALWAMDGALSGTDPRELPAGRRNELLGELRRVKGRLVRRGRRR</sequence>